<feature type="transmembrane region" description="Helical" evidence="6">
    <location>
        <begin position="303"/>
        <end position="323"/>
    </location>
</feature>
<sequence length="467" mass="50318">MGFLSNSQEIFLIHDFFEKLSGNLFVLLLCSSTYRMINFKEIFSKLSQNELLFQAVLSFFVRVLAALAGFIVSVVVSLQLGAEGAGYYFLAFSIVMVLSAISRAGLDNTIVRFTGAARPEGEWGAVRAVLRRSVIVTLLSSVPVAGVVYWLSDFLAMEVFEKPALAEVLQAISPGIVGLSIFTLFAMSLQGLQKVIASVLTVNIIVNVLLILALLLFALQTPQQAAWAYSIATVLTAILGFAIYRNALGEGGGDVSWGELFQSCLPLWVVVIMSQLTQFSGQFIAGAWVAPEEVAQLAVAQRTALLTSFILMAVNLVVAPRFASMYKNGELDKLEKLALTSVKLMVIFALPIVLVMLVFPELIMSLFGEGFSEGGQLLQILAIGQFINVATGSVGYLLTMSGHEKDLRNTVLISGPAAIALAFILVPLYGAVGSAIATAIAIATQNLVAVWWVKKRLGFNTLAVWKA</sequence>
<accession>A0A8J7FCC8</accession>
<evidence type="ECO:0000313" key="8">
    <source>
        <dbReference type="Proteomes" id="UP000640333"/>
    </source>
</evidence>
<evidence type="ECO:0000256" key="6">
    <source>
        <dbReference type="SAM" id="Phobius"/>
    </source>
</evidence>
<dbReference type="PANTHER" id="PTHR30250">
    <property type="entry name" value="PST FAMILY PREDICTED COLANIC ACID TRANSPORTER"/>
    <property type="match status" value="1"/>
</dbReference>
<feature type="transmembrane region" description="Helical" evidence="6">
    <location>
        <begin position="379"/>
        <end position="398"/>
    </location>
</feature>
<dbReference type="InterPro" id="IPR002797">
    <property type="entry name" value="Polysacc_synth"/>
</dbReference>
<proteinExistence type="predicted"/>
<protein>
    <submittedName>
        <fullName evidence="7">Flippase</fullName>
    </submittedName>
</protein>
<feature type="transmembrane region" description="Helical" evidence="6">
    <location>
        <begin position="196"/>
        <end position="219"/>
    </location>
</feature>
<evidence type="ECO:0000256" key="1">
    <source>
        <dbReference type="ARBA" id="ARBA00004651"/>
    </source>
</evidence>
<feature type="transmembrane region" description="Helical" evidence="6">
    <location>
        <begin position="87"/>
        <end position="106"/>
    </location>
</feature>
<name>A0A8J7FCC8_9GAMM</name>
<feature type="transmembrane region" description="Helical" evidence="6">
    <location>
        <begin position="344"/>
        <end position="367"/>
    </location>
</feature>
<comment type="caution">
    <text evidence="7">The sequence shown here is derived from an EMBL/GenBank/DDBJ whole genome shotgun (WGS) entry which is preliminary data.</text>
</comment>
<keyword evidence="4 6" id="KW-1133">Transmembrane helix</keyword>
<reference evidence="7" key="1">
    <citation type="submission" date="2020-10" db="EMBL/GenBank/DDBJ databases">
        <title>Bacterium isolated from coastal waters sediment.</title>
        <authorList>
            <person name="Chen R.-J."/>
            <person name="Lu D.-C."/>
            <person name="Zhu K.-L."/>
            <person name="Du Z.-J."/>
        </authorList>
    </citation>
    <scope>NUCLEOTIDE SEQUENCE</scope>
    <source>
        <strain evidence="7">N1Y112</strain>
    </source>
</reference>
<dbReference type="Pfam" id="PF01943">
    <property type="entry name" value="Polysacc_synt"/>
    <property type="match status" value="1"/>
</dbReference>
<dbReference type="EMBL" id="JADEYS010000014">
    <property type="protein sequence ID" value="MBE9398402.1"/>
    <property type="molecule type" value="Genomic_DNA"/>
</dbReference>
<feature type="transmembrane region" description="Helical" evidence="6">
    <location>
        <begin position="265"/>
        <end position="291"/>
    </location>
</feature>
<dbReference type="Proteomes" id="UP000640333">
    <property type="component" value="Unassembled WGS sequence"/>
</dbReference>
<feature type="transmembrane region" description="Helical" evidence="6">
    <location>
        <begin position="171"/>
        <end position="189"/>
    </location>
</feature>
<evidence type="ECO:0000256" key="4">
    <source>
        <dbReference type="ARBA" id="ARBA00022989"/>
    </source>
</evidence>
<gene>
    <name evidence="7" type="ORF">IOQ59_14165</name>
</gene>
<dbReference type="PANTHER" id="PTHR30250:SF11">
    <property type="entry name" value="O-ANTIGEN TRANSPORTER-RELATED"/>
    <property type="match status" value="1"/>
</dbReference>
<feature type="transmembrane region" description="Helical" evidence="6">
    <location>
        <begin position="20"/>
        <end position="39"/>
    </location>
</feature>
<feature type="transmembrane region" description="Helical" evidence="6">
    <location>
        <begin position="51"/>
        <end position="75"/>
    </location>
</feature>
<feature type="transmembrane region" description="Helical" evidence="6">
    <location>
        <begin position="133"/>
        <end position="151"/>
    </location>
</feature>
<evidence type="ECO:0000256" key="3">
    <source>
        <dbReference type="ARBA" id="ARBA00022692"/>
    </source>
</evidence>
<feature type="transmembrane region" description="Helical" evidence="6">
    <location>
        <begin position="435"/>
        <end position="453"/>
    </location>
</feature>
<dbReference type="AlphaFoldDB" id="A0A8J7FCC8"/>
<keyword evidence="3 6" id="KW-0812">Transmembrane</keyword>
<keyword evidence="8" id="KW-1185">Reference proteome</keyword>
<dbReference type="GO" id="GO:0005886">
    <property type="term" value="C:plasma membrane"/>
    <property type="evidence" value="ECO:0007669"/>
    <property type="project" value="UniProtKB-SubCell"/>
</dbReference>
<feature type="transmembrane region" description="Helical" evidence="6">
    <location>
        <begin position="225"/>
        <end position="244"/>
    </location>
</feature>
<comment type="subcellular location">
    <subcellularLocation>
        <location evidence="1">Cell membrane</location>
        <topology evidence="1">Multi-pass membrane protein</topology>
    </subcellularLocation>
</comment>
<evidence type="ECO:0000256" key="5">
    <source>
        <dbReference type="ARBA" id="ARBA00023136"/>
    </source>
</evidence>
<keyword evidence="2" id="KW-1003">Cell membrane</keyword>
<feature type="transmembrane region" description="Helical" evidence="6">
    <location>
        <begin position="410"/>
        <end position="429"/>
    </location>
</feature>
<dbReference type="InterPro" id="IPR050833">
    <property type="entry name" value="Poly_Biosynth_Transport"/>
</dbReference>
<evidence type="ECO:0000256" key="2">
    <source>
        <dbReference type="ARBA" id="ARBA00022475"/>
    </source>
</evidence>
<organism evidence="7 8">
    <name type="scientific">Pontibacterium sinense</name>
    <dbReference type="NCBI Taxonomy" id="2781979"/>
    <lineage>
        <taxon>Bacteria</taxon>
        <taxon>Pseudomonadati</taxon>
        <taxon>Pseudomonadota</taxon>
        <taxon>Gammaproteobacteria</taxon>
        <taxon>Oceanospirillales</taxon>
        <taxon>Oceanospirillaceae</taxon>
        <taxon>Pontibacterium</taxon>
    </lineage>
</organism>
<dbReference type="RefSeq" id="WP_193954037.1">
    <property type="nucleotide sequence ID" value="NZ_JADEYS010000014.1"/>
</dbReference>
<evidence type="ECO:0000313" key="7">
    <source>
        <dbReference type="EMBL" id="MBE9398402.1"/>
    </source>
</evidence>
<dbReference type="CDD" id="cd13128">
    <property type="entry name" value="MATE_Wzx_like"/>
    <property type="match status" value="1"/>
</dbReference>
<keyword evidence="5 6" id="KW-0472">Membrane</keyword>